<dbReference type="PROSITE" id="PS00095">
    <property type="entry name" value="C5_MTASE_2"/>
    <property type="match status" value="1"/>
</dbReference>
<sequence>MRAVGLFSGIGGFELGLAKAGIVTDLSCENWDPAVRILQRRFQSELVGDIRELRSLPNCDVLTAGFPCTDLSQVGRTAGIDGSESGLIREVFRLIAGNPPKWVVLENVPNMLSLHGGAPIRHITEWFERRKWNWAYRTVDSQYFGVRQRRRRTFLVASRSHDPRTVLFADDRSPRPDVRSHRAHGFSWTEGNRGIGWGDGVTPTLKGGSKLCIASPPGVWLLDHEAGTAIVRPTVVAGERLQGFASDWTAGAGPEGVRWKLVGNAVTVPVAKWIGSRLLEPGTPVDVPRRGLAEVQRWPSAAAGVGDEREAWSLSERPLSIQSRLSLSTTLAQYGDQPLSLGATKGFVARLKASSLKSRPGFIQALDEHICVLEKS</sequence>
<dbReference type="InterPro" id="IPR001525">
    <property type="entry name" value="C5_MeTfrase"/>
</dbReference>
<dbReference type="GO" id="GO:0003886">
    <property type="term" value="F:DNA (cytosine-5-)-methyltransferase activity"/>
    <property type="evidence" value="ECO:0007669"/>
    <property type="project" value="UniProtKB-EC"/>
</dbReference>
<evidence type="ECO:0000256" key="4">
    <source>
        <dbReference type="ARBA" id="ARBA00022747"/>
    </source>
</evidence>
<name>A0A850PIT5_9MYCO</name>
<dbReference type="RefSeq" id="WP_178358691.1">
    <property type="nucleotide sequence ID" value="NZ_JABFYL010000023.1"/>
</dbReference>
<dbReference type="InterPro" id="IPR031303">
    <property type="entry name" value="C5_meth_CS"/>
</dbReference>
<gene>
    <name evidence="8" type="ORF">HLY00_1499</name>
</gene>
<organism evidence="8 9">
    <name type="scientific">Mycolicibacterium hippocampi</name>
    <dbReference type="NCBI Taxonomy" id="659824"/>
    <lineage>
        <taxon>Bacteria</taxon>
        <taxon>Bacillati</taxon>
        <taxon>Actinomycetota</taxon>
        <taxon>Actinomycetes</taxon>
        <taxon>Mycobacteriales</taxon>
        <taxon>Mycobacteriaceae</taxon>
        <taxon>Mycolicibacterium</taxon>
    </lineage>
</organism>
<feature type="active site" evidence="5">
    <location>
        <position position="68"/>
    </location>
</feature>
<evidence type="ECO:0000256" key="6">
    <source>
        <dbReference type="RuleBase" id="RU000416"/>
    </source>
</evidence>
<dbReference type="PANTHER" id="PTHR10629:SF50">
    <property type="entry name" value="DNA (CYTOSINE-5)-METHYLTRANSFERASE CMT3"/>
    <property type="match status" value="1"/>
</dbReference>
<evidence type="ECO:0000313" key="8">
    <source>
        <dbReference type="EMBL" id="NVN50331.1"/>
    </source>
</evidence>
<keyword evidence="3 5" id="KW-0949">S-adenosyl-L-methionine</keyword>
<accession>A0A850PIT5</accession>
<comment type="caution">
    <text evidence="8">The sequence shown here is derived from an EMBL/GenBank/DDBJ whole genome shotgun (WGS) entry which is preliminary data.</text>
</comment>
<evidence type="ECO:0000256" key="1">
    <source>
        <dbReference type="ARBA" id="ARBA00022603"/>
    </source>
</evidence>
<reference evidence="8 9" key="1">
    <citation type="submission" date="2020-05" db="EMBL/GenBank/DDBJ databases">
        <title>Draft genome sequence of Mycobacterium hippocampi DL, isolated from European seabass, Dicentrarchus labrax, reared in fish farms.</title>
        <authorList>
            <person name="Stathopoulou P."/>
            <person name="Asimakis E."/>
            <person name="Tzokas K."/>
            <person name="Batargias C."/>
            <person name="Tsiamis G."/>
        </authorList>
    </citation>
    <scope>NUCLEOTIDE SEQUENCE [LARGE SCALE GENOMIC DNA]</scope>
    <source>
        <strain evidence="8 9">DL</strain>
    </source>
</reference>
<dbReference type="Gene3D" id="3.40.50.150">
    <property type="entry name" value="Vaccinia Virus protein VP39"/>
    <property type="match status" value="1"/>
</dbReference>
<dbReference type="InterPro" id="IPR018117">
    <property type="entry name" value="C5_DNA_meth_AS"/>
</dbReference>
<dbReference type="PROSITE" id="PS00094">
    <property type="entry name" value="C5_MTASE_1"/>
    <property type="match status" value="1"/>
</dbReference>
<comment type="similarity">
    <text evidence="5 6">Belongs to the class I-like SAM-binding methyltransferase superfamily. C5-methyltransferase family.</text>
</comment>
<dbReference type="InterPro" id="IPR029063">
    <property type="entry name" value="SAM-dependent_MTases_sf"/>
</dbReference>
<evidence type="ECO:0000256" key="2">
    <source>
        <dbReference type="ARBA" id="ARBA00022679"/>
    </source>
</evidence>
<dbReference type="AlphaFoldDB" id="A0A850PIT5"/>
<keyword evidence="2 5" id="KW-0808">Transferase</keyword>
<dbReference type="NCBIfam" id="TIGR00675">
    <property type="entry name" value="dcm"/>
    <property type="match status" value="1"/>
</dbReference>
<evidence type="ECO:0000313" key="9">
    <source>
        <dbReference type="Proteomes" id="UP000570517"/>
    </source>
</evidence>
<evidence type="ECO:0000256" key="5">
    <source>
        <dbReference type="PROSITE-ProRule" id="PRU01016"/>
    </source>
</evidence>
<dbReference type="GO" id="GO:0003677">
    <property type="term" value="F:DNA binding"/>
    <property type="evidence" value="ECO:0007669"/>
    <property type="project" value="TreeGrafter"/>
</dbReference>
<comment type="catalytic activity">
    <reaction evidence="7">
        <text>a 2'-deoxycytidine in DNA + S-adenosyl-L-methionine = a 5-methyl-2'-deoxycytidine in DNA + S-adenosyl-L-homocysteine + H(+)</text>
        <dbReference type="Rhea" id="RHEA:13681"/>
        <dbReference type="Rhea" id="RHEA-COMP:11369"/>
        <dbReference type="Rhea" id="RHEA-COMP:11370"/>
        <dbReference type="ChEBI" id="CHEBI:15378"/>
        <dbReference type="ChEBI" id="CHEBI:57856"/>
        <dbReference type="ChEBI" id="CHEBI:59789"/>
        <dbReference type="ChEBI" id="CHEBI:85452"/>
        <dbReference type="ChEBI" id="CHEBI:85454"/>
        <dbReference type="EC" id="2.1.1.37"/>
    </reaction>
</comment>
<dbReference type="EMBL" id="JABFYL010000023">
    <property type="protein sequence ID" value="NVN50331.1"/>
    <property type="molecule type" value="Genomic_DNA"/>
</dbReference>
<dbReference type="PROSITE" id="PS51679">
    <property type="entry name" value="SAM_MT_C5"/>
    <property type="match status" value="1"/>
</dbReference>
<dbReference type="Proteomes" id="UP000570517">
    <property type="component" value="Unassembled WGS sequence"/>
</dbReference>
<evidence type="ECO:0000256" key="7">
    <source>
        <dbReference type="RuleBase" id="RU000417"/>
    </source>
</evidence>
<keyword evidence="4" id="KW-0680">Restriction system</keyword>
<dbReference type="Pfam" id="PF00145">
    <property type="entry name" value="DNA_methylase"/>
    <property type="match status" value="1"/>
</dbReference>
<dbReference type="GO" id="GO:0009307">
    <property type="term" value="P:DNA restriction-modification system"/>
    <property type="evidence" value="ECO:0007669"/>
    <property type="project" value="UniProtKB-KW"/>
</dbReference>
<dbReference type="EC" id="2.1.1.37" evidence="7"/>
<evidence type="ECO:0000256" key="3">
    <source>
        <dbReference type="ARBA" id="ARBA00022691"/>
    </source>
</evidence>
<dbReference type="PANTHER" id="PTHR10629">
    <property type="entry name" value="CYTOSINE-SPECIFIC METHYLTRANSFERASE"/>
    <property type="match status" value="1"/>
</dbReference>
<dbReference type="SUPFAM" id="SSF53335">
    <property type="entry name" value="S-adenosyl-L-methionine-dependent methyltransferases"/>
    <property type="match status" value="1"/>
</dbReference>
<protein>
    <recommendedName>
        <fullName evidence="7">Cytosine-specific methyltransferase</fullName>
        <ecNumber evidence="7">2.1.1.37</ecNumber>
    </recommendedName>
</protein>
<dbReference type="InterPro" id="IPR050390">
    <property type="entry name" value="C5-Methyltransferase"/>
</dbReference>
<keyword evidence="9" id="KW-1185">Reference proteome</keyword>
<proteinExistence type="inferred from homology"/>
<dbReference type="PRINTS" id="PR00105">
    <property type="entry name" value="C5METTRFRASE"/>
</dbReference>
<dbReference type="GO" id="GO:0044027">
    <property type="term" value="P:negative regulation of gene expression via chromosomal CpG island methylation"/>
    <property type="evidence" value="ECO:0007669"/>
    <property type="project" value="TreeGrafter"/>
</dbReference>
<keyword evidence="1 5" id="KW-0489">Methyltransferase</keyword>
<dbReference type="GO" id="GO:0032259">
    <property type="term" value="P:methylation"/>
    <property type="evidence" value="ECO:0007669"/>
    <property type="project" value="UniProtKB-KW"/>
</dbReference>